<dbReference type="InterPro" id="IPR037019">
    <property type="entry name" value="Glyco_hydro_7_sf"/>
</dbReference>
<dbReference type="GO" id="GO:0030245">
    <property type="term" value="P:cellulose catabolic process"/>
    <property type="evidence" value="ECO:0007669"/>
    <property type="project" value="UniProtKB-KW"/>
</dbReference>
<dbReference type="InterPro" id="IPR035971">
    <property type="entry name" value="CBD_sf"/>
</dbReference>
<evidence type="ECO:0000256" key="5">
    <source>
        <dbReference type="ARBA" id="ARBA00023001"/>
    </source>
</evidence>
<proteinExistence type="inferred from homology"/>
<comment type="similarity">
    <text evidence="2 11">Belongs to the glycosyl hydrolase 7 (cellulase C) family.</text>
</comment>
<evidence type="ECO:0000256" key="7">
    <source>
        <dbReference type="ARBA" id="ARBA00023180"/>
    </source>
</evidence>
<dbReference type="Pfam" id="PF00734">
    <property type="entry name" value="CBM_1"/>
    <property type="match status" value="1"/>
</dbReference>
<feature type="signal peptide" evidence="12">
    <location>
        <begin position="1"/>
        <end position="18"/>
    </location>
</feature>
<comment type="catalytic activity">
    <reaction evidence="1">
        <text>Hydrolysis of (1-&gt;4)-beta-D-glucosidic linkages in cellulose and cellotetraose, releasing cellobiose from the non-reducing ends of the chains.</text>
        <dbReference type="EC" id="3.2.1.91"/>
    </reaction>
</comment>
<dbReference type="Pfam" id="PF00840">
    <property type="entry name" value="Glyco_hydro_7"/>
    <property type="match status" value="1"/>
</dbReference>
<dbReference type="SUPFAM" id="SSF57180">
    <property type="entry name" value="Cellulose-binding domain"/>
    <property type="match status" value="1"/>
</dbReference>
<keyword evidence="15" id="KW-1185">Reference proteome</keyword>
<dbReference type="OrthoDB" id="412382at2759"/>
<dbReference type="PANTHER" id="PTHR33753">
    <property type="entry name" value="1,4-BETA-D-GLUCAN CELLOBIOHYDROLASE B"/>
    <property type="match status" value="1"/>
</dbReference>
<accession>A0A0C3S773</accession>
<dbReference type="GO" id="GO:0005576">
    <property type="term" value="C:extracellular region"/>
    <property type="evidence" value="ECO:0007669"/>
    <property type="project" value="InterPro"/>
</dbReference>
<dbReference type="CDD" id="cd07999">
    <property type="entry name" value="GH7_CBH_EG"/>
    <property type="match status" value="1"/>
</dbReference>
<dbReference type="HOGENOM" id="CLU_020817_3_2_1"/>
<name>A0A0C3S773_PHLG1</name>
<dbReference type="GO" id="GO:0016162">
    <property type="term" value="F:cellulose 1,4-beta-cellobiosidase activity"/>
    <property type="evidence" value="ECO:0007669"/>
    <property type="project" value="UniProtKB-EC"/>
</dbReference>
<evidence type="ECO:0000256" key="12">
    <source>
        <dbReference type="SAM" id="SignalP"/>
    </source>
</evidence>
<keyword evidence="7" id="KW-0325">Glycoprotein</keyword>
<evidence type="ECO:0000256" key="4">
    <source>
        <dbReference type="ARBA" id="ARBA00022801"/>
    </source>
</evidence>
<keyword evidence="3 12" id="KW-0732">Signal</keyword>
<dbReference type="PRINTS" id="PR00734">
    <property type="entry name" value="GLHYDRLASE7"/>
</dbReference>
<gene>
    <name evidence="14" type="ORF">PHLGIDRAFT_191767</name>
</gene>
<dbReference type="SMART" id="SM00236">
    <property type="entry name" value="fCBD"/>
    <property type="match status" value="1"/>
</dbReference>
<dbReference type="PROSITE" id="PS00562">
    <property type="entry name" value="CBM1_1"/>
    <property type="match status" value="1"/>
</dbReference>
<dbReference type="Proteomes" id="UP000053257">
    <property type="component" value="Unassembled WGS sequence"/>
</dbReference>
<evidence type="ECO:0000313" key="15">
    <source>
        <dbReference type="Proteomes" id="UP000053257"/>
    </source>
</evidence>
<dbReference type="EMBL" id="KN840571">
    <property type="protein sequence ID" value="KIP04535.1"/>
    <property type="molecule type" value="Genomic_DNA"/>
</dbReference>
<evidence type="ECO:0000256" key="2">
    <source>
        <dbReference type="ARBA" id="ARBA00006044"/>
    </source>
</evidence>
<dbReference type="InterPro" id="IPR000254">
    <property type="entry name" value="CBD"/>
</dbReference>
<dbReference type="Gene3D" id="2.70.100.10">
    <property type="entry name" value="Glycoside hydrolase, family 7, domain"/>
    <property type="match status" value="1"/>
</dbReference>
<evidence type="ECO:0000259" key="13">
    <source>
        <dbReference type="PROSITE" id="PS51164"/>
    </source>
</evidence>
<evidence type="ECO:0000256" key="11">
    <source>
        <dbReference type="RuleBase" id="RU361164"/>
    </source>
</evidence>
<dbReference type="EC" id="3.2.1.-" evidence="11"/>
<dbReference type="PANTHER" id="PTHR33753:SF2">
    <property type="entry name" value="GLYCOSIDE HYDROLASE FAMILY 7 PROTEIN"/>
    <property type="match status" value="1"/>
</dbReference>
<dbReference type="InterPro" id="IPR001722">
    <property type="entry name" value="Glyco_hydro_7"/>
</dbReference>
<evidence type="ECO:0000313" key="14">
    <source>
        <dbReference type="EMBL" id="KIP04535.1"/>
    </source>
</evidence>
<evidence type="ECO:0000256" key="9">
    <source>
        <dbReference type="ARBA" id="ARBA00023295"/>
    </source>
</evidence>
<keyword evidence="9 11" id="KW-0326">Glycosidase</keyword>
<keyword evidence="10 11" id="KW-0624">Polysaccharide degradation</keyword>
<dbReference type="PROSITE" id="PS51164">
    <property type="entry name" value="CBM1_2"/>
    <property type="match status" value="1"/>
</dbReference>
<evidence type="ECO:0000256" key="3">
    <source>
        <dbReference type="ARBA" id="ARBA00022729"/>
    </source>
</evidence>
<protein>
    <recommendedName>
        <fullName evidence="11">Glucanase</fullName>
        <ecNumber evidence="11">3.2.1.-</ecNumber>
    </recommendedName>
</protein>
<evidence type="ECO:0000256" key="1">
    <source>
        <dbReference type="ARBA" id="ARBA00001641"/>
    </source>
</evidence>
<evidence type="ECO:0000256" key="8">
    <source>
        <dbReference type="ARBA" id="ARBA00023277"/>
    </source>
</evidence>
<dbReference type="STRING" id="745531.A0A0C3S773"/>
<organism evidence="14 15">
    <name type="scientific">Phlebiopsis gigantea (strain 11061_1 CR5-6)</name>
    <name type="common">White-rot fungus</name>
    <name type="synonym">Peniophora gigantea</name>
    <dbReference type="NCBI Taxonomy" id="745531"/>
    <lineage>
        <taxon>Eukaryota</taxon>
        <taxon>Fungi</taxon>
        <taxon>Dikarya</taxon>
        <taxon>Basidiomycota</taxon>
        <taxon>Agaricomycotina</taxon>
        <taxon>Agaricomycetes</taxon>
        <taxon>Polyporales</taxon>
        <taxon>Phanerochaetaceae</taxon>
        <taxon>Phlebiopsis</taxon>
    </lineage>
</organism>
<sequence length="510" mass="53519">MFRTSALLAFSFAAVAYGQQAGTQTAETHPVLTSQKCTTSGGCVTQQTSVVLDSNWRWLHDVTGYTNCYTGNEWDATLCPDDATCATNCALDGADYETTYGITSSGDALTLQFVTGTNVGSRVYLLDSETEYHMFQLLNQEFTFDVDMSQLPCGLNGALYLSQMDADGGMAKYPTNAAGAKYGTGYCDSQCPRDIKFINGQANVEGWTSTSANAGTGNYGTCCTEMDIWEANSDAAAFTPHPCTTDGQTRCSGDDCTRDTGLCDADGCDFNSFRMGDTTFLGPGMTVDTTQTFTVVTQFLTSDNTSTGTLSEIRRIYVQNGKVIQNSNVNIPGIDPVNSITENFCAQQKEVTGDTNYFDQHGGLAQVGEALSTGMVLALSIWDDYAASMLWLDSDYPVGADATAPGVARGTCATTSGVPATVEAQSPDAKVVFSNIKFGDLGSTFSATGSSTGSGTGSASASSSSSAPTAPAAGSVAQWGQCGGIGYTGATTCASPFTCHELNAYYSQCY</sequence>
<keyword evidence="4 11" id="KW-0378">Hydrolase</keyword>
<feature type="domain" description="CBM1" evidence="13">
    <location>
        <begin position="474"/>
        <end position="510"/>
    </location>
</feature>
<feature type="chain" id="PRO_5002169863" description="Glucanase" evidence="12">
    <location>
        <begin position="19"/>
        <end position="510"/>
    </location>
</feature>
<dbReference type="FunFam" id="2.70.100.10:FF:000001">
    <property type="entry name" value="Glucanase"/>
    <property type="match status" value="1"/>
</dbReference>
<evidence type="ECO:0000256" key="10">
    <source>
        <dbReference type="ARBA" id="ARBA00023326"/>
    </source>
</evidence>
<dbReference type="GO" id="GO:0030248">
    <property type="term" value="F:cellulose binding"/>
    <property type="evidence" value="ECO:0007669"/>
    <property type="project" value="InterPro"/>
</dbReference>
<keyword evidence="6" id="KW-1015">Disulfide bond</keyword>
<keyword evidence="8" id="KW-0119">Carbohydrate metabolism</keyword>
<keyword evidence="5 11" id="KW-0136">Cellulose degradation</keyword>
<dbReference type="InterPro" id="IPR013320">
    <property type="entry name" value="ConA-like_dom_sf"/>
</dbReference>
<dbReference type="AlphaFoldDB" id="A0A0C3S773"/>
<reference evidence="14 15" key="1">
    <citation type="journal article" date="2014" name="PLoS Genet.">
        <title>Analysis of the Phlebiopsis gigantea genome, transcriptome and secretome provides insight into its pioneer colonization strategies of wood.</title>
        <authorList>
            <person name="Hori C."/>
            <person name="Ishida T."/>
            <person name="Igarashi K."/>
            <person name="Samejima M."/>
            <person name="Suzuki H."/>
            <person name="Master E."/>
            <person name="Ferreira P."/>
            <person name="Ruiz-Duenas F.J."/>
            <person name="Held B."/>
            <person name="Canessa P."/>
            <person name="Larrondo L.F."/>
            <person name="Schmoll M."/>
            <person name="Druzhinina I.S."/>
            <person name="Kubicek C.P."/>
            <person name="Gaskell J.A."/>
            <person name="Kersten P."/>
            <person name="St John F."/>
            <person name="Glasner J."/>
            <person name="Sabat G."/>
            <person name="Splinter BonDurant S."/>
            <person name="Syed K."/>
            <person name="Yadav J."/>
            <person name="Mgbeahuruike A.C."/>
            <person name="Kovalchuk A."/>
            <person name="Asiegbu F.O."/>
            <person name="Lackner G."/>
            <person name="Hoffmeister D."/>
            <person name="Rencoret J."/>
            <person name="Gutierrez A."/>
            <person name="Sun H."/>
            <person name="Lindquist E."/>
            <person name="Barry K."/>
            <person name="Riley R."/>
            <person name="Grigoriev I.V."/>
            <person name="Henrissat B."/>
            <person name="Kues U."/>
            <person name="Berka R.M."/>
            <person name="Martinez A.T."/>
            <person name="Covert S.F."/>
            <person name="Blanchette R.A."/>
            <person name="Cullen D."/>
        </authorList>
    </citation>
    <scope>NUCLEOTIDE SEQUENCE [LARGE SCALE GENOMIC DNA]</scope>
    <source>
        <strain evidence="14 15">11061_1 CR5-6</strain>
    </source>
</reference>
<evidence type="ECO:0000256" key="6">
    <source>
        <dbReference type="ARBA" id="ARBA00023157"/>
    </source>
</evidence>
<dbReference type="SUPFAM" id="SSF49899">
    <property type="entry name" value="Concanavalin A-like lectins/glucanases"/>
    <property type="match status" value="1"/>
</dbReference>